<dbReference type="AGR" id="WB:WBGene00013723"/>
<dbReference type="OrthoDB" id="5778640at2759"/>
<dbReference type="IntAct" id="Q9XWS1">
    <property type="interactions" value="1"/>
</dbReference>
<evidence type="ECO:0000313" key="3">
    <source>
        <dbReference type="WormBase" id="Y106G6H.13"/>
    </source>
</evidence>
<evidence type="ECO:0000313" key="1">
    <source>
        <dbReference type="EMBL" id="CAA21576.1"/>
    </source>
</evidence>
<reference evidence="1 2" key="1">
    <citation type="journal article" date="1998" name="Science">
        <title>Genome sequence of the nematode C. elegans: a platform for investigating biology.</title>
        <authorList>
            <consortium name="The C. elegans sequencing consortium"/>
            <person name="Sulson J.E."/>
            <person name="Waterston R."/>
        </authorList>
    </citation>
    <scope>NUCLEOTIDE SEQUENCE [LARGE SCALE GENOMIC DNA]</scope>
    <source>
        <strain evidence="1 2">Bristol N2</strain>
    </source>
</reference>
<dbReference type="GO" id="GO:0003964">
    <property type="term" value="F:RNA-directed DNA polymerase activity"/>
    <property type="evidence" value="ECO:0007669"/>
    <property type="project" value="UniProtKB-KW"/>
</dbReference>
<gene>
    <name evidence="1" type="ORF">CELE_Y106G6H.13</name>
    <name evidence="1 3" type="ORF">Y106G6H.13</name>
</gene>
<dbReference type="HOGENOM" id="CLU_1846905_0_0_1"/>
<dbReference type="PaxDb" id="6239-Y106G6H.13"/>
<keyword evidence="2" id="KW-1185">Reference proteome</keyword>
<dbReference type="AlphaFoldDB" id="Q9XWS1"/>
<sequence>MAYVESFYMDASLESDADVLPASESDMFEAQFIADVPLDGDAIIRIVDSQLAFEQRNHVVSDYCTMKAAELEKNPNQLTMNSSVMDNQQYFAPPKSESSQYAWNTNDVVSSHHQYAAQSPNIYTNDYHTSEPSDYAYI</sequence>
<proteinExistence type="predicted"/>
<keyword evidence="1" id="KW-0548">Nucleotidyltransferase</keyword>
<protein>
    <submittedName>
        <fullName evidence="1">Reverse transcriptase domain-containing protein</fullName>
    </submittedName>
</protein>
<dbReference type="OMA" id="ESSQYAW"/>
<keyword evidence="1" id="KW-0808">Transferase</keyword>
<dbReference type="Proteomes" id="UP000001940">
    <property type="component" value="Chromosome I"/>
</dbReference>
<dbReference type="InParanoid" id="Q9XWS1"/>
<accession>Q9XWS1</accession>
<dbReference type="PIR" id="T26431">
    <property type="entry name" value="T26431"/>
</dbReference>
<dbReference type="UCSC" id="Y106G6H.13">
    <property type="organism name" value="c. elegans"/>
</dbReference>
<name>Q9XWS1_CAEEL</name>
<dbReference type="FunCoup" id="Q9XWS1">
    <property type="interactions" value="1523"/>
</dbReference>
<dbReference type="EMBL" id="BX284601">
    <property type="protein sequence ID" value="CAA21576.1"/>
    <property type="molecule type" value="Genomic_DNA"/>
</dbReference>
<dbReference type="STRING" id="6239.Y106G6H.13.1"/>
<keyword evidence="1" id="KW-0695">RNA-directed DNA polymerase</keyword>
<dbReference type="eggNOG" id="ENOG502TI17">
    <property type="taxonomic scope" value="Eukaryota"/>
</dbReference>
<organism evidence="1 2">
    <name type="scientific">Caenorhabditis elegans</name>
    <dbReference type="NCBI Taxonomy" id="6239"/>
    <lineage>
        <taxon>Eukaryota</taxon>
        <taxon>Metazoa</taxon>
        <taxon>Ecdysozoa</taxon>
        <taxon>Nematoda</taxon>
        <taxon>Chromadorea</taxon>
        <taxon>Rhabditida</taxon>
        <taxon>Rhabditina</taxon>
        <taxon>Rhabditomorpha</taxon>
        <taxon>Rhabditoidea</taxon>
        <taxon>Rhabditidae</taxon>
        <taxon>Peloderinae</taxon>
        <taxon>Caenorhabditis</taxon>
    </lineage>
</organism>
<dbReference type="Bgee" id="WBGene00013723">
    <property type="expression patterns" value="Expressed in adult organism and 3 other cell types or tissues"/>
</dbReference>
<evidence type="ECO:0000313" key="2">
    <source>
        <dbReference type="Proteomes" id="UP000001940"/>
    </source>
</evidence>
<dbReference type="WormBase" id="Y106G6H.13">
    <property type="protein sequence ID" value="CE20422"/>
    <property type="gene ID" value="WBGene00013723"/>
</dbReference>